<evidence type="ECO:0000259" key="2">
    <source>
        <dbReference type="Pfam" id="PF08327"/>
    </source>
</evidence>
<name>A0ABT2H2E4_9MICO</name>
<dbReference type="RefSeq" id="WP_259538972.1">
    <property type="nucleotide sequence ID" value="NZ_JANLCJ010000003.1"/>
</dbReference>
<dbReference type="SUPFAM" id="SSF55961">
    <property type="entry name" value="Bet v1-like"/>
    <property type="match status" value="1"/>
</dbReference>
<accession>A0ABT2H2E4</accession>
<dbReference type="InterPro" id="IPR023393">
    <property type="entry name" value="START-like_dom_sf"/>
</dbReference>
<sequence length="173" mass="18738">MTASTSSSARTTAPQHPELDLVISRVIAAPREVVWRAWTDPASFEQWWVPAPAACRVVAMELRPGGAFTTEIREPGGEFGAHITGCFLAIDDLERIVWTNALVEGWRPAEEPFLTAEITFRDHPEGTEYAARAMHKSPGDAAQHAELGFFDGWGAVTAQLAALAQGRAQAGAR</sequence>
<keyword evidence="4" id="KW-1185">Reference proteome</keyword>
<protein>
    <submittedName>
        <fullName evidence="3">SRPBCC family protein</fullName>
    </submittedName>
</protein>
<feature type="domain" description="Activator of Hsp90 ATPase homologue 1/2-like C-terminal" evidence="2">
    <location>
        <begin position="28"/>
        <end position="164"/>
    </location>
</feature>
<dbReference type="Gene3D" id="3.30.530.20">
    <property type="match status" value="1"/>
</dbReference>
<reference evidence="3" key="1">
    <citation type="submission" date="2022-08" db="EMBL/GenBank/DDBJ databases">
        <authorList>
            <person name="Deng Y."/>
            <person name="Han X.-F."/>
            <person name="Zhang Y.-Q."/>
        </authorList>
    </citation>
    <scope>NUCLEOTIDE SEQUENCE</scope>
    <source>
        <strain evidence="3">CPCC 203386</strain>
    </source>
</reference>
<gene>
    <name evidence="3" type="ORF">N1032_10275</name>
</gene>
<dbReference type="Proteomes" id="UP001165586">
    <property type="component" value="Unassembled WGS sequence"/>
</dbReference>
<comment type="caution">
    <text evidence="3">The sequence shown here is derived from an EMBL/GenBank/DDBJ whole genome shotgun (WGS) entry which is preliminary data.</text>
</comment>
<proteinExistence type="inferred from homology"/>
<evidence type="ECO:0000313" key="3">
    <source>
        <dbReference type="EMBL" id="MCS5734123.1"/>
    </source>
</evidence>
<dbReference type="Pfam" id="PF08327">
    <property type="entry name" value="AHSA1"/>
    <property type="match status" value="1"/>
</dbReference>
<evidence type="ECO:0000313" key="4">
    <source>
        <dbReference type="Proteomes" id="UP001165586"/>
    </source>
</evidence>
<dbReference type="InterPro" id="IPR013538">
    <property type="entry name" value="ASHA1/2-like_C"/>
</dbReference>
<dbReference type="EMBL" id="JANLCJ010000003">
    <property type="protein sequence ID" value="MCS5734123.1"/>
    <property type="molecule type" value="Genomic_DNA"/>
</dbReference>
<evidence type="ECO:0000256" key="1">
    <source>
        <dbReference type="ARBA" id="ARBA00006817"/>
    </source>
</evidence>
<dbReference type="CDD" id="cd08896">
    <property type="entry name" value="SRPBCC_CalC_Aha1-like_3"/>
    <property type="match status" value="1"/>
</dbReference>
<comment type="similarity">
    <text evidence="1">Belongs to the AHA1 family.</text>
</comment>
<organism evidence="3 4">
    <name type="scientific">Herbiconiux daphne</name>
    <dbReference type="NCBI Taxonomy" id="2970914"/>
    <lineage>
        <taxon>Bacteria</taxon>
        <taxon>Bacillati</taxon>
        <taxon>Actinomycetota</taxon>
        <taxon>Actinomycetes</taxon>
        <taxon>Micrococcales</taxon>
        <taxon>Microbacteriaceae</taxon>
        <taxon>Herbiconiux</taxon>
    </lineage>
</organism>